<evidence type="ECO:0000313" key="2">
    <source>
        <dbReference type="EMBL" id="CAF1637053.1"/>
    </source>
</evidence>
<name>A0A816DGG5_9BILA</name>
<dbReference type="EMBL" id="CAJOBC010114291">
    <property type="protein sequence ID" value="CAF4544180.1"/>
    <property type="molecule type" value="Genomic_DNA"/>
</dbReference>
<dbReference type="AlphaFoldDB" id="A0A816DGG5"/>
<evidence type="ECO:0000256" key="1">
    <source>
        <dbReference type="SAM" id="MobiDB-lite"/>
    </source>
</evidence>
<dbReference type="OrthoDB" id="10053513at2759"/>
<protein>
    <submittedName>
        <fullName evidence="2">Uncharacterized protein</fullName>
    </submittedName>
</protein>
<dbReference type="EMBL" id="CAJNOQ010045852">
    <property type="protein sequence ID" value="CAF1637053.1"/>
    <property type="molecule type" value="Genomic_DNA"/>
</dbReference>
<evidence type="ECO:0000313" key="3">
    <source>
        <dbReference type="EMBL" id="CAF4544180.1"/>
    </source>
</evidence>
<proteinExistence type="predicted"/>
<organism evidence="2 4">
    <name type="scientific">Didymodactylos carnosus</name>
    <dbReference type="NCBI Taxonomy" id="1234261"/>
    <lineage>
        <taxon>Eukaryota</taxon>
        <taxon>Metazoa</taxon>
        <taxon>Spiralia</taxon>
        <taxon>Gnathifera</taxon>
        <taxon>Rotifera</taxon>
        <taxon>Eurotatoria</taxon>
        <taxon>Bdelloidea</taxon>
        <taxon>Philodinida</taxon>
        <taxon>Philodinidae</taxon>
        <taxon>Didymodactylos</taxon>
    </lineage>
</organism>
<comment type="caution">
    <text evidence="2">The sequence shown here is derived from an EMBL/GenBank/DDBJ whole genome shotgun (WGS) entry which is preliminary data.</text>
</comment>
<gene>
    <name evidence="2" type="ORF">GPM918_LOCUS44721</name>
    <name evidence="3" type="ORF">SRO942_LOCUS46720</name>
</gene>
<reference evidence="2" key="1">
    <citation type="submission" date="2021-02" db="EMBL/GenBank/DDBJ databases">
        <authorList>
            <person name="Nowell W R."/>
        </authorList>
    </citation>
    <scope>NUCLEOTIDE SEQUENCE</scope>
</reference>
<feature type="region of interest" description="Disordered" evidence="1">
    <location>
        <begin position="1"/>
        <end position="37"/>
    </location>
</feature>
<dbReference type="Proteomes" id="UP000681722">
    <property type="component" value="Unassembled WGS sequence"/>
</dbReference>
<sequence length="256" mass="29363">MTFEVHEQMQEEEEEEVAGGQNIDSLKNDDEDEESDVWNDLEREMFGGSTDKDVEENIPLYPGASVFRTAYHEQIIKFCAQARLDRSNTQRLLQLIALALPNGHNLVKSESKLMGIIKKPPSFTEQLLCAKCDRPLSDSNKCALFCELNGKTHVVQDTIEIVKATEDQIRQVIRRNKHLIHSYPYVHKHYLPCDILNGKIYEEKSLQKHDNVHPVNLILHLDGAPIVKWTQKQTWIFSASILEIPPPLRENATNLI</sequence>
<keyword evidence="4" id="KW-1185">Reference proteome</keyword>
<dbReference type="Proteomes" id="UP000663829">
    <property type="component" value="Unassembled WGS sequence"/>
</dbReference>
<evidence type="ECO:0000313" key="4">
    <source>
        <dbReference type="Proteomes" id="UP000663829"/>
    </source>
</evidence>
<accession>A0A816DGG5</accession>